<name>A0A5S9M4H6_BACIA</name>
<dbReference type="PROSITE" id="PS00785">
    <property type="entry name" value="5_NUCLEOTIDASE_1"/>
    <property type="match status" value="1"/>
</dbReference>
<keyword evidence="1" id="KW-0732">Signal</keyword>
<gene>
    <name evidence="2" type="ORF">BsIDN1_14690</name>
</gene>
<dbReference type="GO" id="GO:0016788">
    <property type="term" value="F:hydrolase activity, acting on ester bonds"/>
    <property type="evidence" value="ECO:0007669"/>
    <property type="project" value="InterPro"/>
</dbReference>
<proteinExistence type="predicted"/>
<feature type="chain" id="PRO_5025042349" description="Calcineurin-like phosphoesterase domain-containing protein" evidence="1">
    <location>
        <begin position="36"/>
        <end position="79"/>
    </location>
</feature>
<dbReference type="GO" id="GO:0000166">
    <property type="term" value="F:nucleotide binding"/>
    <property type="evidence" value="ECO:0007669"/>
    <property type="project" value="InterPro"/>
</dbReference>
<evidence type="ECO:0000313" key="2">
    <source>
        <dbReference type="EMBL" id="BBP87851.1"/>
    </source>
</evidence>
<dbReference type="Proteomes" id="UP000464658">
    <property type="component" value="Chromosome"/>
</dbReference>
<dbReference type="GO" id="GO:0046872">
    <property type="term" value="F:metal ion binding"/>
    <property type="evidence" value="ECO:0007669"/>
    <property type="project" value="InterPro"/>
</dbReference>
<organism evidence="2 3">
    <name type="scientific">Bacillus safensis</name>
    <dbReference type="NCBI Taxonomy" id="561879"/>
    <lineage>
        <taxon>Bacteria</taxon>
        <taxon>Bacillati</taxon>
        <taxon>Bacillota</taxon>
        <taxon>Bacilli</taxon>
        <taxon>Bacillales</taxon>
        <taxon>Bacillaceae</taxon>
        <taxon>Bacillus</taxon>
    </lineage>
</organism>
<dbReference type="AlphaFoldDB" id="A0A5S9M4H6"/>
<dbReference type="SUPFAM" id="SSF56300">
    <property type="entry name" value="Metallo-dependent phosphatases"/>
    <property type="match status" value="1"/>
</dbReference>
<dbReference type="InterPro" id="IPR029052">
    <property type="entry name" value="Metallo-depent_PP-like"/>
</dbReference>
<dbReference type="InterPro" id="IPR006146">
    <property type="entry name" value="5'-Nucleotdase_CS"/>
</dbReference>
<sequence length="79" mass="8847">MKKQAHRSKRRKNLSILLTSIMMISLILPAVPTHAAIENGDAVKVSILATTDVHANMMNYDYYSDKETNEFGLAKKQPS</sequence>
<evidence type="ECO:0000313" key="3">
    <source>
        <dbReference type="Proteomes" id="UP000464658"/>
    </source>
</evidence>
<accession>A0A5S9M4H6</accession>
<evidence type="ECO:0000256" key="1">
    <source>
        <dbReference type="SAM" id="SignalP"/>
    </source>
</evidence>
<dbReference type="Gene3D" id="3.60.21.10">
    <property type="match status" value="1"/>
</dbReference>
<dbReference type="EMBL" id="AP021906">
    <property type="protein sequence ID" value="BBP87851.1"/>
    <property type="molecule type" value="Genomic_DNA"/>
</dbReference>
<evidence type="ECO:0008006" key="4">
    <source>
        <dbReference type="Google" id="ProtNLM"/>
    </source>
</evidence>
<reference evidence="2 3" key="1">
    <citation type="submission" date="2019-12" db="EMBL/GenBank/DDBJ databases">
        <title>Full genome sequence of a Bacillus safensis strain isolated from commercially available natto in Indonesia.</title>
        <authorList>
            <person name="Yoshida M."/>
            <person name="Uomi M."/>
            <person name="Waturangi D."/>
            <person name="Ekaputri J.J."/>
            <person name="Setiamarga D.H.E."/>
        </authorList>
    </citation>
    <scope>NUCLEOTIDE SEQUENCE [LARGE SCALE GENOMIC DNA]</scope>
    <source>
        <strain evidence="2 3">IDN1</strain>
    </source>
</reference>
<protein>
    <recommendedName>
        <fullName evidence="4">Calcineurin-like phosphoesterase domain-containing protein</fullName>
    </recommendedName>
</protein>
<feature type="signal peptide" evidence="1">
    <location>
        <begin position="1"/>
        <end position="35"/>
    </location>
</feature>